<dbReference type="SMART" id="SM00129">
    <property type="entry name" value="KISc"/>
    <property type="match status" value="1"/>
</dbReference>
<dbReference type="GO" id="GO:0008574">
    <property type="term" value="F:plus-end-directed microtubule motor activity"/>
    <property type="evidence" value="ECO:0007669"/>
    <property type="project" value="TreeGrafter"/>
</dbReference>
<evidence type="ECO:0000256" key="12">
    <source>
        <dbReference type="ARBA" id="ARBA00034704"/>
    </source>
</evidence>
<evidence type="ECO:0000256" key="5">
    <source>
        <dbReference type="ARBA" id="ARBA00022741"/>
    </source>
</evidence>
<comment type="similarity">
    <text evidence="12">Belongs to the TRAFAC class myosin-kinesin ATPase superfamily. Kinesin family. KIN-5/BimC subfamily.</text>
</comment>
<keyword evidence="10" id="KW-0206">Cytoskeleton</keyword>
<dbReference type="PANTHER" id="PTHR47970">
    <property type="entry name" value="KINESIN-LIKE PROTEIN KIF11"/>
    <property type="match status" value="1"/>
</dbReference>
<feature type="compositionally biased region" description="Polar residues" evidence="15">
    <location>
        <begin position="22"/>
        <end position="34"/>
    </location>
</feature>
<dbReference type="GO" id="GO:0005634">
    <property type="term" value="C:nucleus"/>
    <property type="evidence" value="ECO:0007669"/>
    <property type="project" value="TreeGrafter"/>
</dbReference>
<feature type="region of interest" description="Disordered" evidence="15">
    <location>
        <begin position="1"/>
        <end position="50"/>
    </location>
</feature>
<comment type="subcellular location">
    <subcellularLocation>
        <location evidence="1">Cytoplasm</location>
        <location evidence="1">Cytoskeleton</location>
    </subcellularLocation>
</comment>
<evidence type="ECO:0000256" key="15">
    <source>
        <dbReference type="SAM" id="MobiDB-lite"/>
    </source>
</evidence>
<dbReference type="Proteomes" id="UP000612746">
    <property type="component" value="Unassembled WGS sequence"/>
</dbReference>
<reference evidence="17" key="1">
    <citation type="submission" date="2020-12" db="EMBL/GenBank/DDBJ databases">
        <title>Metabolic potential, ecology and presence of endohyphal bacteria is reflected in genomic diversity of Mucoromycotina.</title>
        <authorList>
            <person name="Muszewska A."/>
            <person name="Okrasinska A."/>
            <person name="Steczkiewicz K."/>
            <person name="Drgas O."/>
            <person name="Orlowska M."/>
            <person name="Perlinska-Lenart U."/>
            <person name="Aleksandrzak-Piekarczyk T."/>
            <person name="Szatraj K."/>
            <person name="Zielenkiewicz U."/>
            <person name="Pilsyk S."/>
            <person name="Malc E."/>
            <person name="Mieczkowski P."/>
            <person name="Kruszewska J.S."/>
            <person name="Biernat P."/>
            <person name="Pawlowska J."/>
        </authorList>
    </citation>
    <scope>NUCLEOTIDE SEQUENCE</scope>
    <source>
        <strain evidence="17">WA0000051536</strain>
    </source>
</reference>
<keyword evidence="9 13" id="KW-0505">Motor protein</keyword>
<evidence type="ECO:0000256" key="11">
    <source>
        <dbReference type="ARBA" id="ARBA00023306"/>
    </source>
</evidence>
<evidence type="ECO:0000313" key="18">
    <source>
        <dbReference type="Proteomes" id="UP000612746"/>
    </source>
</evidence>
<keyword evidence="8 14" id="KW-0175">Coiled coil</keyword>
<feature type="region of interest" description="Disordered" evidence="15">
    <location>
        <begin position="1001"/>
        <end position="1034"/>
    </location>
</feature>
<dbReference type="EMBL" id="JAEPRA010000003">
    <property type="protein sequence ID" value="KAG2187472.1"/>
    <property type="molecule type" value="Genomic_DNA"/>
</dbReference>
<dbReference type="GO" id="GO:0005876">
    <property type="term" value="C:spindle microtubule"/>
    <property type="evidence" value="ECO:0007669"/>
    <property type="project" value="TreeGrafter"/>
</dbReference>
<feature type="region of interest" description="Disordered" evidence="15">
    <location>
        <begin position="1049"/>
        <end position="1071"/>
    </location>
</feature>
<dbReference type="PROSITE" id="PS50067">
    <property type="entry name" value="KINESIN_MOTOR_2"/>
    <property type="match status" value="1"/>
</dbReference>
<evidence type="ECO:0000256" key="7">
    <source>
        <dbReference type="ARBA" id="ARBA00022840"/>
    </source>
</evidence>
<evidence type="ECO:0000256" key="9">
    <source>
        <dbReference type="ARBA" id="ARBA00023175"/>
    </source>
</evidence>
<evidence type="ECO:0000313" key="17">
    <source>
        <dbReference type="EMBL" id="KAG2187472.1"/>
    </source>
</evidence>
<dbReference type="GO" id="GO:0008017">
    <property type="term" value="F:microtubule binding"/>
    <property type="evidence" value="ECO:0007669"/>
    <property type="project" value="InterPro"/>
</dbReference>
<keyword evidence="18" id="KW-1185">Reference proteome</keyword>
<name>A0A8H7Q7L0_9FUNG</name>
<evidence type="ECO:0000256" key="3">
    <source>
        <dbReference type="ARBA" id="ARBA00022618"/>
    </source>
</evidence>
<feature type="region of interest" description="Disordered" evidence="15">
    <location>
        <begin position="1092"/>
        <end position="1145"/>
    </location>
</feature>
<keyword evidence="4" id="KW-0493">Microtubule</keyword>
<sequence>MWNEQHLSRDKRDSSAARSDSFPLQNARASQLNSRYGRPPRSEKDEKGTNIQVVVRCRGRTQREIAENIPVVVDAASNTQEITLKTTNKTYTFDRVFGQETSQQRIYDDVVSPILQEMLMGYNCTIFAYGQTGTGKTYTMEGDLEDQEGYITRDAGIIPRTLYHLFDVLDQEEAEYAVRISSIELYNEELKDLLNPGDDRPKLRIFEDPNGTGVIVQGLEEALINSAEDGVRAIQLASRNRRIAATRCNDKSSRSHCVFTLTVHIKETLADGEELLKVGKLNLVDLAGSENIGRSGAENARAREAGLINQSLLTLGRVINHLVEHSAHVPYRESKLTRLLRDSLGGRTKTCIIATIATAKIHYEEIISTLDYASRAKNIRNKPEVNQRMTKKELIKEYIHEIERLKSDLQATREKKGVFMSADSYRLLLDENQSKKDQVEEITKEIQVFKDNVQNLTKEVEQKAKLLMGKQRELREVNDKLQETKNWLQKIQDEHERTKQSLEEQVALRKYHQQYGDKLEHFASETISTLQNTVKDNDGLFSKLDRQRSVQEKNRGALHVFKKDVDVKAHKIVEEMLQFKSSIGSMQSDLEAKAQAYADALQKNLSAIHHGVETRLKALEQESDTLNSLVKDGGAAQNGLYNILSDIHAQLEESTKKHKDAAKQEANAFLLVTNAAFQKFSEQLTVKHSVLTDMLADYISDIKRTTNEQQNRMEQLRASINVGIEGEKAFVQEKEDQLKQIVHIQQQNRAKAKKQLMHDISLLLQEYDSEEHERLQKSMYDVQSSLRSNGASLDDLQSDHNEDVDRLITSEMATVQAAENHYHTMSDQLDSLSNLKEDVLTVESGYAEYQERSSRLNDEYEAKVAAANGRISDSVKAARSKQAKILELHSLEINKMQKTSSTVRNGLSSRVSDIIAQSQDEASSVHRWAEENKQLVENHKLITDDEIEQLQNEVHQLLRSKIEDDPSTGETPRRTSYRIPATVTPRVSNEALVRRLQEAISKPTPADSSEEVVVPRSSIERERSQLPQPSYQQQERELTHIKLEPVKEENDLVDSSDLRSFPKTSLPKRSDSRFASTRGLFAHKAHATVVTSGNEPALRDKTNGDRFSSGNGVIEPKLAKRRLPTEATDTLYKRRRAPESSFWRS</sequence>
<dbReference type="GO" id="GO:0007018">
    <property type="term" value="P:microtubule-based movement"/>
    <property type="evidence" value="ECO:0007669"/>
    <property type="project" value="InterPro"/>
</dbReference>
<feature type="binding site" evidence="13">
    <location>
        <begin position="130"/>
        <end position="137"/>
    </location>
    <ligand>
        <name>ATP</name>
        <dbReference type="ChEBI" id="CHEBI:30616"/>
    </ligand>
</feature>
<dbReference type="InterPro" id="IPR036961">
    <property type="entry name" value="Kinesin_motor_dom_sf"/>
</dbReference>
<gene>
    <name evidence="17" type="ORF">INT44_005161</name>
</gene>
<keyword evidence="3" id="KW-0132">Cell division</keyword>
<dbReference type="AlphaFoldDB" id="A0A8H7Q7L0"/>
<keyword evidence="2" id="KW-0963">Cytoplasm</keyword>
<evidence type="ECO:0000256" key="13">
    <source>
        <dbReference type="PROSITE-ProRule" id="PRU00283"/>
    </source>
</evidence>
<evidence type="ECO:0000256" key="8">
    <source>
        <dbReference type="ARBA" id="ARBA00023054"/>
    </source>
</evidence>
<dbReference type="OrthoDB" id="3176171at2759"/>
<evidence type="ECO:0000256" key="6">
    <source>
        <dbReference type="ARBA" id="ARBA00022776"/>
    </source>
</evidence>
<evidence type="ECO:0000256" key="10">
    <source>
        <dbReference type="ARBA" id="ARBA00023212"/>
    </source>
</evidence>
<dbReference type="GO" id="GO:0072686">
    <property type="term" value="C:mitotic spindle"/>
    <property type="evidence" value="ECO:0007669"/>
    <property type="project" value="TreeGrafter"/>
</dbReference>
<evidence type="ECO:0000256" key="1">
    <source>
        <dbReference type="ARBA" id="ARBA00004245"/>
    </source>
</evidence>
<proteinExistence type="inferred from homology"/>
<dbReference type="Gene3D" id="3.40.850.10">
    <property type="entry name" value="Kinesin motor domain"/>
    <property type="match status" value="1"/>
</dbReference>
<keyword evidence="6" id="KW-0498">Mitosis</keyword>
<evidence type="ECO:0000259" key="16">
    <source>
        <dbReference type="PROSITE" id="PS50067"/>
    </source>
</evidence>
<feature type="domain" description="Kinesin motor" evidence="16">
    <location>
        <begin position="50"/>
        <end position="379"/>
    </location>
</feature>
<dbReference type="SUPFAM" id="SSF52540">
    <property type="entry name" value="P-loop containing nucleoside triphosphate hydrolases"/>
    <property type="match status" value="1"/>
</dbReference>
<dbReference type="GO" id="GO:0000073">
    <property type="term" value="P:initial mitotic spindle pole body separation"/>
    <property type="evidence" value="ECO:0007669"/>
    <property type="project" value="TreeGrafter"/>
</dbReference>
<dbReference type="InterPro" id="IPR047241">
    <property type="entry name" value="KIF11-like_kin_motor_dom"/>
</dbReference>
<dbReference type="PROSITE" id="PS00411">
    <property type="entry name" value="KINESIN_MOTOR_1"/>
    <property type="match status" value="1"/>
</dbReference>
<dbReference type="InterPro" id="IPR001752">
    <property type="entry name" value="Kinesin_motor_dom"/>
</dbReference>
<protein>
    <recommendedName>
        <fullName evidence="16">Kinesin motor domain-containing protein</fullName>
    </recommendedName>
</protein>
<dbReference type="PRINTS" id="PR00380">
    <property type="entry name" value="KINESINHEAVY"/>
</dbReference>
<feature type="compositionally biased region" description="Basic and acidic residues" evidence="15">
    <location>
        <begin position="1"/>
        <end position="15"/>
    </location>
</feature>
<accession>A0A8H7Q7L0</accession>
<dbReference type="CDD" id="cd01364">
    <property type="entry name" value="KISc_BimC_Eg5"/>
    <property type="match status" value="1"/>
</dbReference>
<comment type="caution">
    <text evidence="17">The sequence shown here is derived from an EMBL/GenBank/DDBJ whole genome shotgun (WGS) entry which is preliminary data.</text>
</comment>
<dbReference type="GO" id="GO:0051301">
    <property type="term" value="P:cell division"/>
    <property type="evidence" value="ECO:0007669"/>
    <property type="project" value="UniProtKB-KW"/>
</dbReference>
<dbReference type="InterPro" id="IPR027417">
    <property type="entry name" value="P-loop_NTPase"/>
</dbReference>
<dbReference type="GO" id="GO:0005524">
    <property type="term" value="F:ATP binding"/>
    <property type="evidence" value="ECO:0007669"/>
    <property type="project" value="UniProtKB-UniRule"/>
</dbReference>
<keyword evidence="7 13" id="KW-0067">ATP-binding</keyword>
<evidence type="ECO:0000256" key="14">
    <source>
        <dbReference type="SAM" id="Coils"/>
    </source>
</evidence>
<evidence type="ECO:0000256" key="4">
    <source>
        <dbReference type="ARBA" id="ARBA00022701"/>
    </source>
</evidence>
<dbReference type="Pfam" id="PF00225">
    <property type="entry name" value="Kinesin"/>
    <property type="match status" value="1"/>
</dbReference>
<feature type="coiled-coil region" evidence="14">
    <location>
        <begin position="395"/>
        <end position="508"/>
    </location>
</feature>
<dbReference type="FunFam" id="3.40.850.10:FF:000051">
    <property type="entry name" value="Kinesin-like protein bimC"/>
    <property type="match status" value="1"/>
</dbReference>
<dbReference type="InterPro" id="IPR047149">
    <property type="entry name" value="KIF11-like"/>
</dbReference>
<evidence type="ECO:0000256" key="2">
    <source>
        <dbReference type="ARBA" id="ARBA00022490"/>
    </source>
</evidence>
<organism evidence="17 18">
    <name type="scientific">Umbelopsis vinacea</name>
    <dbReference type="NCBI Taxonomy" id="44442"/>
    <lineage>
        <taxon>Eukaryota</taxon>
        <taxon>Fungi</taxon>
        <taxon>Fungi incertae sedis</taxon>
        <taxon>Mucoromycota</taxon>
        <taxon>Mucoromycotina</taxon>
        <taxon>Umbelopsidomycetes</taxon>
        <taxon>Umbelopsidales</taxon>
        <taxon>Umbelopsidaceae</taxon>
        <taxon>Umbelopsis</taxon>
    </lineage>
</organism>
<keyword evidence="5 13" id="KW-0547">Nucleotide-binding</keyword>
<keyword evidence="11" id="KW-0131">Cell cycle</keyword>
<dbReference type="PANTHER" id="PTHR47970:SF12">
    <property type="entry name" value="KINESIN FAMILY MEMBER 11"/>
    <property type="match status" value="1"/>
</dbReference>
<dbReference type="InterPro" id="IPR019821">
    <property type="entry name" value="Kinesin_motor_CS"/>
</dbReference>